<feature type="active site" description="For autocatalytic cleavage activity" evidence="12">
    <location>
        <position position="128"/>
    </location>
</feature>
<evidence type="ECO:0000256" key="11">
    <source>
        <dbReference type="ARBA" id="ARBA00023236"/>
    </source>
</evidence>
<dbReference type="GO" id="GO:0006508">
    <property type="term" value="P:proteolysis"/>
    <property type="evidence" value="ECO:0007669"/>
    <property type="project" value="InterPro"/>
</dbReference>
<accession>A0A9D1G998</accession>
<comment type="similarity">
    <text evidence="1 12 13">Belongs to the peptidase S24 family.</text>
</comment>
<keyword evidence="6 12" id="KW-0068">Autocatalytic cleavage</keyword>
<comment type="catalytic activity">
    <reaction evidence="12">
        <text>Hydrolysis of Ala-|-Gly bond in repressor LexA.</text>
        <dbReference type="EC" id="3.4.21.88"/>
    </reaction>
</comment>
<evidence type="ECO:0000256" key="8">
    <source>
        <dbReference type="ARBA" id="ARBA00023125"/>
    </source>
</evidence>
<evidence type="ECO:0000256" key="6">
    <source>
        <dbReference type="ARBA" id="ARBA00022813"/>
    </source>
</evidence>
<dbReference type="CDD" id="cd06529">
    <property type="entry name" value="S24_LexA-like"/>
    <property type="match status" value="1"/>
</dbReference>
<feature type="site" description="Cleavage; by autolysis" evidence="12">
    <location>
        <begin position="92"/>
        <end position="93"/>
    </location>
</feature>
<dbReference type="CDD" id="cd00090">
    <property type="entry name" value="HTH_ARSR"/>
    <property type="match status" value="1"/>
</dbReference>
<dbReference type="GO" id="GO:0006281">
    <property type="term" value="P:DNA repair"/>
    <property type="evidence" value="ECO:0007669"/>
    <property type="project" value="UniProtKB-UniRule"/>
</dbReference>
<feature type="domain" description="Peptidase S24/S26A/S26B/S26C" evidence="14">
    <location>
        <begin position="85"/>
        <end position="199"/>
    </location>
</feature>
<feature type="active site" description="For autocatalytic cleavage activity" evidence="12">
    <location>
        <position position="166"/>
    </location>
</feature>
<evidence type="ECO:0000313" key="16">
    <source>
        <dbReference type="EMBL" id="HIT36932.1"/>
    </source>
</evidence>
<evidence type="ECO:0000256" key="10">
    <source>
        <dbReference type="ARBA" id="ARBA00023204"/>
    </source>
</evidence>
<evidence type="ECO:0000313" key="17">
    <source>
        <dbReference type="Proteomes" id="UP000886833"/>
    </source>
</evidence>
<dbReference type="PANTHER" id="PTHR33516:SF2">
    <property type="entry name" value="LEXA REPRESSOR-RELATED"/>
    <property type="match status" value="1"/>
</dbReference>
<comment type="function">
    <text evidence="12">Represses a number of genes involved in the response to DNA damage (SOS response), including recA and lexA. In the presence of single-stranded DNA, RecA interacts with LexA causing an autocatalytic cleavage which disrupts the DNA-binding part of LexA, leading to derepression of the SOS regulon and eventually DNA repair.</text>
</comment>
<dbReference type="InterPro" id="IPR036286">
    <property type="entry name" value="LexA/Signal_pep-like_sf"/>
</dbReference>
<keyword evidence="10 12" id="KW-0234">DNA repair</keyword>
<evidence type="ECO:0000256" key="12">
    <source>
        <dbReference type="HAMAP-Rule" id="MF_00015"/>
    </source>
</evidence>
<dbReference type="GO" id="GO:0006260">
    <property type="term" value="P:DNA replication"/>
    <property type="evidence" value="ECO:0007669"/>
    <property type="project" value="UniProtKB-UniRule"/>
</dbReference>
<dbReference type="InterPro" id="IPR015927">
    <property type="entry name" value="Peptidase_S24_S26A/B/C"/>
</dbReference>
<dbReference type="HAMAP" id="MF_00015">
    <property type="entry name" value="LexA"/>
    <property type="match status" value="1"/>
</dbReference>
<dbReference type="Gene3D" id="1.10.10.10">
    <property type="entry name" value="Winged helix-like DNA-binding domain superfamily/Winged helix DNA-binding domain"/>
    <property type="match status" value="1"/>
</dbReference>
<dbReference type="GO" id="GO:0009432">
    <property type="term" value="P:SOS response"/>
    <property type="evidence" value="ECO:0007669"/>
    <property type="project" value="UniProtKB-UniRule"/>
</dbReference>
<gene>
    <name evidence="12 16" type="primary">lexA</name>
    <name evidence="16" type="ORF">IAB59_00410</name>
</gene>
<keyword evidence="11 12" id="KW-0742">SOS response</keyword>
<dbReference type="Proteomes" id="UP000886833">
    <property type="component" value="Unassembled WGS sequence"/>
</dbReference>
<proteinExistence type="inferred from homology"/>
<dbReference type="EC" id="3.4.21.88" evidence="12"/>
<feature type="DNA-binding region" description="H-T-H motif" evidence="12">
    <location>
        <begin position="28"/>
        <end position="48"/>
    </location>
</feature>
<dbReference type="FunFam" id="2.10.109.10:FF:000001">
    <property type="entry name" value="LexA repressor"/>
    <property type="match status" value="1"/>
</dbReference>
<dbReference type="SUPFAM" id="SSF51306">
    <property type="entry name" value="LexA/Signal peptidase"/>
    <property type="match status" value="1"/>
</dbReference>
<evidence type="ECO:0000256" key="7">
    <source>
        <dbReference type="ARBA" id="ARBA00023015"/>
    </source>
</evidence>
<dbReference type="GO" id="GO:0003677">
    <property type="term" value="F:DNA binding"/>
    <property type="evidence" value="ECO:0007669"/>
    <property type="project" value="UniProtKB-UniRule"/>
</dbReference>
<name>A0A9D1G998_9FIRM</name>
<dbReference type="InterPro" id="IPR011991">
    <property type="entry name" value="ArsR-like_HTH"/>
</dbReference>
<evidence type="ECO:0000256" key="13">
    <source>
        <dbReference type="RuleBase" id="RU003991"/>
    </source>
</evidence>
<dbReference type="EMBL" id="DVKQ01000002">
    <property type="protein sequence ID" value="HIT36932.1"/>
    <property type="molecule type" value="Genomic_DNA"/>
</dbReference>
<evidence type="ECO:0000256" key="9">
    <source>
        <dbReference type="ARBA" id="ARBA00023163"/>
    </source>
</evidence>
<keyword evidence="8 12" id="KW-0238">DNA-binding</keyword>
<comment type="caution">
    <text evidence="16">The sequence shown here is derived from an EMBL/GenBank/DDBJ whole genome shotgun (WGS) entry which is preliminary data.</text>
</comment>
<evidence type="ECO:0000256" key="2">
    <source>
        <dbReference type="ARBA" id="ARBA00022491"/>
    </source>
</evidence>
<reference evidence="16" key="1">
    <citation type="submission" date="2020-10" db="EMBL/GenBank/DDBJ databases">
        <authorList>
            <person name="Gilroy R."/>
        </authorList>
    </citation>
    <scope>NUCLEOTIDE SEQUENCE</scope>
    <source>
        <strain evidence="16">CHK195-26880</strain>
    </source>
</reference>
<reference evidence="16" key="2">
    <citation type="journal article" date="2021" name="PeerJ">
        <title>Extensive microbial diversity within the chicken gut microbiome revealed by metagenomics and culture.</title>
        <authorList>
            <person name="Gilroy R."/>
            <person name="Ravi A."/>
            <person name="Getino M."/>
            <person name="Pursley I."/>
            <person name="Horton D.L."/>
            <person name="Alikhan N.F."/>
            <person name="Baker D."/>
            <person name="Gharbi K."/>
            <person name="Hall N."/>
            <person name="Watson M."/>
            <person name="Adriaenssens E.M."/>
            <person name="Foster-Nyarko E."/>
            <person name="Jarju S."/>
            <person name="Secka A."/>
            <person name="Antonio M."/>
            <person name="Oren A."/>
            <person name="Chaudhuri R.R."/>
            <person name="La Ragione R."/>
            <person name="Hildebrand F."/>
            <person name="Pallen M.J."/>
        </authorList>
    </citation>
    <scope>NUCLEOTIDE SEQUENCE</scope>
    <source>
        <strain evidence="16">CHK195-26880</strain>
    </source>
</reference>
<keyword evidence="3 12" id="KW-0235">DNA replication</keyword>
<dbReference type="AlphaFoldDB" id="A0A9D1G998"/>
<sequence>MEKLTERQYDILQIIKKLIAKNGYPPTVREIGDEAKLSSPATIHFHIKQLVKKGYIKKGAGTNRTIEVLVDNEYLDNDDEIVRVPLLGKVTAGTPIEAIERPDETFSLPTELFGNQKEIFTLKVSGESMINVGIYDGDILIVERQSTAKNGDTVVAMNNNNEATVKTFYKENGHFRLQPENDTMDPIILDEVTILGKVVGLYRKF</sequence>
<keyword evidence="4 12" id="KW-0227">DNA damage</keyword>
<dbReference type="Gene3D" id="2.10.109.10">
    <property type="entry name" value="Umud Fragment, subunit A"/>
    <property type="match status" value="1"/>
</dbReference>
<protein>
    <recommendedName>
        <fullName evidence="12">LexA repressor</fullName>
        <ecNumber evidence="12">3.4.21.88</ecNumber>
    </recommendedName>
</protein>
<feature type="domain" description="LexA repressor DNA-binding" evidence="15">
    <location>
        <begin position="1"/>
        <end position="65"/>
    </location>
</feature>
<dbReference type="NCBIfam" id="TIGR00498">
    <property type="entry name" value="lexA"/>
    <property type="match status" value="1"/>
</dbReference>
<evidence type="ECO:0000256" key="5">
    <source>
        <dbReference type="ARBA" id="ARBA00022801"/>
    </source>
</evidence>
<dbReference type="Pfam" id="PF00717">
    <property type="entry name" value="Peptidase_S24"/>
    <property type="match status" value="1"/>
</dbReference>
<dbReference type="SUPFAM" id="SSF46785">
    <property type="entry name" value="Winged helix' DNA-binding domain"/>
    <property type="match status" value="1"/>
</dbReference>
<dbReference type="GO" id="GO:0045892">
    <property type="term" value="P:negative regulation of DNA-templated transcription"/>
    <property type="evidence" value="ECO:0007669"/>
    <property type="project" value="UniProtKB-UniRule"/>
</dbReference>
<keyword evidence="5 12" id="KW-0378">Hydrolase</keyword>
<evidence type="ECO:0000259" key="14">
    <source>
        <dbReference type="Pfam" id="PF00717"/>
    </source>
</evidence>
<dbReference type="Pfam" id="PF01726">
    <property type="entry name" value="LexA_DNA_bind"/>
    <property type="match status" value="1"/>
</dbReference>
<keyword evidence="2 12" id="KW-0678">Repressor</keyword>
<evidence type="ECO:0000256" key="3">
    <source>
        <dbReference type="ARBA" id="ARBA00022705"/>
    </source>
</evidence>
<keyword evidence="7 12" id="KW-0805">Transcription regulation</keyword>
<dbReference type="InterPro" id="IPR036390">
    <property type="entry name" value="WH_DNA-bd_sf"/>
</dbReference>
<evidence type="ECO:0000259" key="15">
    <source>
        <dbReference type="Pfam" id="PF01726"/>
    </source>
</evidence>
<evidence type="ECO:0000256" key="4">
    <source>
        <dbReference type="ARBA" id="ARBA00022763"/>
    </source>
</evidence>
<keyword evidence="9 12" id="KW-0804">Transcription</keyword>
<dbReference type="InterPro" id="IPR050077">
    <property type="entry name" value="LexA_repressor"/>
</dbReference>
<organism evidence="16 17">
    <name type="scientific">Candidatus Onthousia faecipullorum</name>
    <dbReference type="NCBI Taxonomy" id="2840887"/>
    <lineage>
        <taxon>Bacteria</taxon>
        <taxon>Bacillati</taxon>
        <taxon>Bacillota</taxon>
        <taxon>Bacilli</taxon>
        <taxon>Candidatus Onthousia</taxon>
    </lineage>
</organism>
<evidence type="ECO:0000256" key="1">
    <source>
        <dbReference type="ARBA" id="ARBA00007484"/>
    </source>
</evidence>
<dbReference type="InterPro" id="IPR036388">
    <property type="entry name" value="WH-like_DNA-bd_sf"/>
</dbReference>
<dbReference type="InterPro" id="IPR006199">
    <property type="entry name" value="LexA_DNA-bd_dom"/>
</dbReference>
<dbReference type="InterPro" id="IPR006200">
    <property type="entry name" value="LexA"/>
</dbReference>
<dbReference type="PRINTS" id="PR00726">
    <property type="entry name" value="LEXASERPTASE"/>
</dbReference>
<dbReference type="PANTHER" id="PTHR33516">
    <property type="entry name" value="LEXA REPRESSOR"/>
    <property type="match status" value="1"/>
</dbReference>
<dbReference type="InterPro" id="IPR039418">
    <property type="entry name" value="LexA-like"/>
</dbReference>
<comment type="subunit">
    <text evidence="12">Homodimer.</text>
</comment>
<dbReference type="GO" id="GO:0004252">
    <property type="term" value="F:serine-type endopeptidase activity"/>
    <property type="evidence" value="ECO:0007669"/>
    <property type="project" value="UniProtKB-UniRule"/>
</dbReference>
<dbReference type="InterPro" id="IPR006197">
    <property type="entry name" value="Peptidase_S24_LexA"/>
</dbReference>